<dbReference type="STRING" id="1423746.FD27_GL001405"/>
<accession>A0A0R1P7R2</accession>
<sequence>MLSKNNIWEYHRKNDPTKQRFTIKKLTVGVASVLIGMTFAGTSVASADDVPRTKGQ</sequence>
<evidence type="ECO:0000313" key="3">
    <source>
        <dbReference type="EMBL" id="KRL26018.1"/>
    </source>
</evidence>
<gene>
    <name evidence="3" type="ORF">FD27_GL001405</name>
</gene>
<dbReference type="NCBIfam" id="TIGR01168">
    <property type="entry name" value="YSIRK_signal"/>
    <property type="match status" value="1"/>
</dbReference>
<dbReference type="Proteomes" id="UP000051445">
    <property type="component" value="Unassembled WGS sequence"/>
</dbReference>
<comment type="caution">
    <text evidence="3">The sequence shown here is derived from an EMBL/GenBank/DDBJ whole genome shotgun (WGS) entry which is preliminary data.</text>
</comment>
<organism evidence="3 4">
    <name type="scientific">Limosilactobacillus frumenti DSM 13145</name>
    <dbReference type="NCBI Taxonomy" id="1423746"/>
    <lineage>
        <taxon>Bacteria</taxon>
        <taxon>Bacillati</taxon>
        <taxon>Bacillota</taxon>
        <taxon>Bacilli</taxon>
        <taxon>Lactobacillales</taxon>
        <taxon>Lactobacillaceae</taxon>
        <taxon>Limosilactobacillus</taxon>
    </lineage>
</organism>
<keyword evidence="1" id="KW-0732">Signal</keyword>
<proteinExistence type="predicted"/>
<dbReference type="OrthoDB" id="2324743at2"/>
<keyword evidence="4" id="KW-1185">Reference proteome</keyword>
<evidence type="ECO:0000313" key="4">
    <source>
        <dbReference type="Proteomes" id="UP000051445"/>
    </source>
</evidence>
<dbReference type="EMBL" id="AZER01000025">
    <property type="protein sequence ID" value="KRL26018.1"/>
    <property type="molecule type" value="Genomic_DNA"/>
</dbReference>
<dbReference type="RefSeq" id="WP_083482722.1">
    <property type="nucleotide sequence ID" value="NZ_AZER01000025.1"/>
</dbReference>
<evidence type="ECO:0000259" key="2">
    <source>
        <dbReference type="Pfam" id="PF04650"/>
    </source>
</evidence>
<name>A0A0R1P7R2_9LACO</name>
<evidence type="ECO:0000256" key="1">
    <source>
        <dbReference type="ARBA" id="ARBA00022729"/>
    </source>
</evidence>
<feature type="domain" description="YSIRK Gram-positive signal peptide" evidence="2">
    <location>
        <begin position="17"/>
        <end position="39"/>
    </location>
</feature>
<dbReference type="Pfam" id="PF04650">
    <property type="entry name" value="YSIRK_signal"/>
    <property type="match status" value="1"/>
</dbReference>
<dbReference type="InterPro" id="IPR005877">
    <property type="entry name" value="YSIRK_signal_dom"/>
</dbReference>
<dbReference type="AlphaFoldDB" id="A0A0R1P7R2"/>
<protein>
    <recommendedName>
        <fullName evidence="2">YSIRK Gram-positive signal peptide domain-containing protein</fullName>
    </recommendedName>
</protein>
<reference evidence="3 4" key="1">
    <citation type="journal article" date="2015" name="Genome Announc.">
        <title>Expanding the biotechnology potential of lactobacilli through comparative genomics of 213 strains and associated genera.</title>
        <authorList>
            <person name="Sun Z."/>
            <person name="Harris H.M."/>
            <person name="McCann A."/>
            <person name="Guo C."/>
            <person name="Argimon S."/>
            <person name="Zhang W."/>
            <person name="Yang X."/>
            <person name="Jeffery I.B."/>
            <person name="Cooney J.C."/>
            <person name="Kagawa T.F."/>
            <person name="Liu W."/>
            <person name="Song Y."/>
            <person name="Salvetti E."/>
            <person name="Wrobel A."/>
            <person name="Rasinkangas P."/>
            <person name="Parkhill J."/>
            <person name="Rea M.C."/>
            <person name="O'Sullivan O."/>
            <person name="Ritari J."/>
            <person name="Douillard F.P."/>
            <person name="Paul Ross R."/>
            <person name="Yang R."/>
            <person name="Briner A.E."/>
            <person name="Felis G.E."/>
            <person name="de Vos W.M."/>
            <person name="Barrangou R."/>
            <person name="Klaenhammer T.R."/>
            <person name="Caufield P.W."/>
            <person name="Cui Y."/>
            <person name="Zhang H."/>
            <person name="O'Toole P.W."/>
        </authorList>
    </citation>
    <scope>NUCLEOTIDE SEQUENCE [LARGE SCALE GENOMIC DNA]</scope>
    <source>
        <strain evidence="3 4">DSM 13145</strain>
    </source>
</reference>
<dbReference type="PATRIC" id="fig|1423746.3.peg.1435"/>